<evidence type="ECO:0000313" key="2">
    <source>
        <dbReference type="Proteomes" id="UP000515125"/>
    </source>
</evidence>
<gene>
    <name evidence="3" type="primary">LOC113146568</name>
</gene>
<dbReference type="RefSeq" id="XP_026190117.1">
    <property type="nucleotide sequence ID" value="XM_026334332.1"/>
</dbReference>
<dbReference type="Proteomes" id="UP000515125">
    <property type="component" value="Unplaced"/>
</dbReference>
<keyword evidence="2" id="KW-1185">Reference proteome</keyword>
<accession>A0A6P6RRF3</accession>
<organism evidence="2 3">
    <name type="scientific">Cyclospora cayetanensis</name>
    <dbReference type="NCBI Taxonomy" id="88456"/>
    <lineage>
        <taxon>Eukaryota</taxon>
        <taxon>Sar</taxon>
        <taxon>Alveolata</taxon>
        <taxon>Apicomplexa</taxon>
        <taxon>Conoidasida</taxon>
        <taxon>Coccidia</taxon>
        <taxon>Eucoccidiorida</taxon>
        <taxon>Eimeriorina</taxon>
        <taxon>Eimeriidae</taxon>
        <taxon>Cyclospora</taxon>
    </lineage>
</organism>
<reference evidence="3" key="1">
    <citation type="submission" date="2025-08" db="UniProtKB">
        <authorList>
            <consortium name="RefSeq"/>
        </authorList>
    </citation>
    <scope>IDENTIFICATION</scope>
</reference>
<dbReference type="GO" id="GO:0000166">
    <property type="term" value="F:nucleotide binding"/>
    <property type="evidence" value="ECO:0007669"/>
    <property type="project" value="InterPro"/>
</dbReference>
<dbReference type="SUPFAM" id="SSF46589">
    <property type="entry name" value="tRNA-binding arm"/>
    <property type="match status" value="1"/>
</dbReference>
<name>A0A6P6RRF3_9EIME</name>
<dbReference type="Gene3D" id="1.10.287.40">
    <property type="entry name" value="Serine-tRNA synthetase, tRNA binding domain"/>
    <property type="match status" value="1"/>
</dbReference>
<protein>
    <submittedName>
        <fullName evidence="3">Uncharacterized protein LOC113146568</fullName>
    </submittedName>
</protein>
<feature type="region of interest" description="Disordered" evidence="1">
    <location>
        <begin position="50"/>
        <end position="92"/>
    </location>
</feature>
<dbReference type="AlphaFoldDB" id="A0A6P6RRF3"/>
<feature type="compositionally biased region" description="Low complexity" evidence="1">
    <location>
        <begin position="63"/>
        <end position="81"/>
    </location>
</feature>
<dbReference type="OrthoDB" id="354752at2759"/>
<feature type="compositionally biased region" description="Basic and acidic residues" evidence="1">
    <location>
        <begin position="82"/>
        <end position="92"/>
    </location>
</feature>
<dbReference type="InterPro" id="IPR010978">
    <property type="entry name" value="tRNA-bd_arm"/>
</dbReference>
<evidence type="ECO:0000313" key="3">
    <source>
        <dbReference type="RefSeq" id="XP_026190117.1"/>
    </source>
</evidence>
<sequence>MDVSRLVENMDAMSCLLKRRGAAKEVQDALEAIPELLRRLRGVSSEMNALMRRRREAARAPPHEQQQQQPEPTQPSSAASSKAEEESLDARCREVAAQRRELQEQLQQRLLLLPNGLDARVLYPTFFLLLCTLPLLLSLPY</sequence>
<proteinExistence type="predicted"/>
<evidence type="ECO:0000256" key="1">
    <source>
        <dbReference type="SAM" id="MobiDB-lite"/>
    </source>
</evidence>
<dbReference type="GeneID" id="113146568"/>
<dbReference type="InterPro" id="IPR042103">
    <property type="entry name" value="SerRS_1_N_sf"/>
</dbReference>